<dbReference type="AlphaFoldDB" id="A0A5C6MAL7"/>
<reference evidence="8 9" key="2">
    <citation type="submission" date="2019-08" db="EMBL/GenBank/DDBJ databases">
        <authorList>
            <person name="Henke P."/>
        </authorList>
    </citation>
    <scope>NUCLEOTIDE SEQUENCE [LARGE SCALE GENOMIC DNA]</scope>
    <source>
        <strain evidence="8">Phe10_nw2017</strain>
    </source>
</reference>
<dbReference type="NCBIfam" id="TIGR02937">
    <property type="entry name" value="sigma70-ECF"/>
    <property type="match status" value="1"/>
</dbReference>
<accession>A0A5C6MAL7</accession>
<dbReference type="GO" id="GO:0006352">
    <property type="term" value="P:DNA-templated transcription initiation"/>
    <property type="evidence" value="ECO:0007669"/>
    <property type="project" value="InterPro"/>
</dbReference>
<dbReference type="PANTHER" id="PTHR43133">
    <property type="entry name" value="RNA POLYMERASE ECF-TYPE SIGMA FACTO"/>
    <property type="match status" value="1"/>
</dbReference>
<dbReference type="InterPro" id="IPR013325">
    <property type="entry name" value="RNA_pol_sigma_r2"/>
</dbReference>
<dbReference type="EMBL" id="SRHE01000126">
    <property type="protein sequence ID" value="TWW10014.1"/>
    <property type="molecule type" value="Genomic_DNA"/>
</dbReference>
<dbReference type="Proteomes" id="UP000321083">
    <property type="component" value="Unassembled WGS sequence"/>
</dbReference>
<evidence type="ECO:0000259" key="7">
    <source>
        <dbReference type="Pfam" id="PF08281"/>
    </source>
</evidence>
<dbReference type="Pfam" id="PF04542">
    <property type="entry name" value="Sigma70_r2"/>
    <property type="match status" value="1"/>
</dbReference>
<dbReference type="Pfam" id="PF08281">
    <property type="entry name" value="Sigma70_r4_2"/>
    <property type="match status" value="1"/>
</dbReference>
<keyword evidence="9" id="KW-1185">Reference proteome</keyword>
<sequence length="185" mass="21046">MTTGMDDWSEISRRMAAGDSDAFAQVYEACYEQVLKGAQRYTGGDSDAAKDIVQEVFLKLIRSIRPMRDERQLRGFVRVITKCVALDFLKAERRRSGTLRKFSGGHGVAESAEPLVQLSARIHWLTEQLQALSEDQRQLLDWRYRLGWTLESIGSRLGLKSGAIDGRIRRVLQQLKRQSEEGDDV</sequence>
<proteinExistence type="inferred from homology"/>
<keyword evidence="3" id="KW-0731">Sigma factor</keyword>
<keyword evidence="4" id="KW-0238">DNA-binding</keyword>
<reference evidence="8 9" key="1">
    <citation type="submission" date="2019-08" db="EMBL/GenBank/DDBJ databases">
        <title>100 year-old enigma solved: identification of Planctomyces bekefii, the type genus and species of the phylum Planctomycetes.</title>
        <authorList>
            <person name="Svetlana D.N."/>
            <person name="Overmann J."/>
        </authorList>
    </citation>
    <scope>NUCLEOTIDE SEQUENCE [LARGE SCALE GENOMIC DNA]</scope>
    <source>
        <strain evidence="8">Phe10_nw2017</strain>
    </source>
</reference>
<dbReference type="GO" id="GO:0016987">
    <property type="term" value="F:sigma factor activity"/>
    <property type="evidence" value="ECO:0007669"/>
    <property type="project" value="UniProtKB-KW"/>
</dbReference>
<keyword evidence="2" id="KW-0805">Transcription regulation</keyword>
<keyword evidence="5" id="KW-0804">Transcription</keyword>
<evidence type="ECO:0000313" key="9">
    <source>
        <dbReference type="Proteomes" id="UP000321083"/>
    </source>
</evidence>
<name>A0A5C6MAL7_9PLAN</name>
<dbReference type="PANTHER" id="PTHR43133:SF8">
    <property type="entry name" value="RNA POLYMERASE SIGMA FACTOR HI_1459-RELATED"/>
    <property type="match status" value="1"/>
</dbReference>
<evidence type="ECO:0000256" key="3">
    <source>
        <dbReference type="ARBA" id="ARBA00023082"/>
    </source>
</evidence>
<comment type="caution">
    <text evidence="8">The sequence shown here is derived from an EMBL/GenBank/DDBJ whole genome shotgun (WGS) entry which is preliminary data.</text>
</comment>
<dbReference type="InterPro" id="IPR036388">
    <property type="entry name" value="WH-like_DNA-bd_sf"/>
</dbReference>
<dbReference type="GO" id="GO:0003677">
    <property type="term" value="F:DNA binding"/>
    <property type="evidence" value="ECO:0007669"/>
    <property type="project" value="UniProtKB-KW"/>
</dbReference>
<protein>
    <recommendedName>
        <fullName evidence="10">DNA-directed RNA polymerase sigma-70 factor</fullName>
    </recommendedName>
</protein>
<gene>
    <name evidence="8" type="ORF">E3A20_08570</name>
</gene>
<dbReference type="InterPro" id="IPR039425">
    <property type="entry name" value="RNA_pol_sigma-70-like"/>
</dbReference>
<dbReference type="InterPro" id="IPR007627">
    <property type="entry name" value="RNA_pol_sigma70_r2"/>
</dbReference>
<organism evidence="8 9">
    <name type="scientific">Planctomyces bekefii</name>
    <dbReference type="NCBI Taxonomy" id="1653850"/>
    <lineage>
        <taxon>Bacteria</taxon>
        <taxon>Pseudomonadati</taxon>
        <taxon>Planctomycetota</taxon>
        <taxon>Planctomycetia</taxon>
        <taxon>Planctomycetales</taxon>
        <taxon>Planctomycetaceae</taxon>
        <taxon>Planctomyces</taxon>
    </lineage>
</organism>
<dbReference type="SUPFAM" id="SSF88659">
    <property type="entry name" value="Sigma3 and sigma4 domains of RNA polymerase sigma factors"/>
    <property type="match status" value="1"/>
</dbReference>
<comment type="similarity">
    <text evidence="1">Belongs to the sigma-70 factor family. ECF subfamily.</text>
</comment>
<feature type="domain" description="RNA polymerase sigma factor 70 region 4 type 2" evidence="7">
    <location>
        <begin position="124"/>
        <end position="175"/>
    </location>
</feature>
<evidence type="ECO:0000256" key="2">
    <source>
        <dbReference type="ARBA" id="ARBA00023015"/>
    </source>
</evidence>
<evidence type="ECO:0008006" key="10">
    <source>
        <dbReference type="Google" id="ProtNLM"/>
    </source>
</evidence>
<dbReference type="SUPFAM" id="SSF88946">
    <property type="entry name" value="Sigma2 domain of RNA polymerase sigma factors"/>
    <property type="match status" value="1"/>
</dbReference>
<evidence type="ECO:0000256" key="1">
    <source>
        <dbReference type="ARBA" id="ARBA00010641"/>
    </source>
</evidence>
<dbReference type="InterPro" id="IPR013249">
    <property type="entry name" value="RNA_pol_sigma70_r4_t2"/>
</dbReference>
<feature type="domain" description="RNA polymerase sigma-70 region 2" evidence="6">
    <location>
        <begin position="27"/>
        <end position="95"/>
    </location>
</feature>
<dbReference type="InterPro" id="IPR014284">
    <property type="entry name" value="RNA_pol_sigma-70_dom"/>
</dbReference>
<dbReference type="InterPro" id="IPR013324">
    <property type="entry name" value="RNA_pol_sigma_r3/r4-like"/>
</dbReference>
<evidence type="ECO:0000256" key="4">
    <source>
        <dbReference type="ARBA" id="ARBA00023125"/>
    </source>
</evidence>
<dbReference type="Gene3D" id="1.10.1740.10">
    <property type="match status" value="1"/>
</dbReference>
<evidence type="ECO:0000259" key="6">
    <source>
        <dbReference type="Pfam" id="PF04542"/>
    </source>
</evidence>
<dbReference type="Gene3D" id="1.10.10.10">
    <property type="entry name" value="Winged helix-like DNA-binding domain superfamily/Winged helix DNA-binding domain"/>
    <property type="match status" value="1"/>
</dbReference>
<evidence type="ECO:0000256" key="5">
    <source>
        <dbReference type="ARBA" id="ARBA00023163"/>
    </source>
</evidence>
<evidence type="ECO:0000313" key="8">
    <source>
        <dbReference type="EMBL" id="TWW10014.1"/>
    </source>
</evidence>